<evidence type="ECO:0000313" key="1">
    <source>
        <dbReference type="EMBL" id="MFC3862092.1"/>
    </source>
</evidence>
<accession>A0ABV8AC53</accession>
<protein>
    <submittedName>
        <fullName evidence="1">IS6 family transposase</fullName>
    </submittedName>
</protein>
<gene>
    <name evidence="1" type="ORF">ACFOPQ_15085</name>
</gene>
<comment type="caution">
    <text evidence="1">The sequence shown here is derived from an EMBL/GenBank/DDBJ whole genome shotgun (WGS) entry which is preliminary data.</text>
</comment>
<sequence length="39" mass="4895">MPADLKPYRHRFPKDVIQYAVWLYHRFTLSYRDIEELLL</sequence>
<evidence type="ECO:0000313" key="2">
    <source>
        <dbReference type="Proteomes" id="UP001595748"/>
    </source>
</evidence>
<organism evidence="1 2">
    <name type="scientific">Deinococcus antarcticus</name>
    <dbReference type="NCBI Taxonomy" id="1298767"/>
    <lineage>
        <taxon>Bacteria</taxon>
        <taxon>Thermotogati</taxon>
        <taxon>Deinococcota</taxon>
        <taxon>Deinococci</taxon>
        <taxon>Deinococcales</taxon>
        <taxon>Deinococcaceae</taxon>
        <taxon>Deinococcus</taxon>
    </lineage>
</organism>
<name>A0ABV8AC53_9DEIO</name>
<keyword evidence="2" id="KW-1185">Reference proteome</keyword>
<dbReference type="EMBL" id="JBHRZF010000172">
    <property type="protein sequence ID" value="MFC3862092.1"/>
    <property type="molecule type" value="Genomic_DNA"/>
</dbReference>
<proteinExistence type="predicted"/>
<feature type="non-terminal residue" evidence="1">
    <location>
        <position position="39"/>
    </location>
</feature>
<dbReference type="Proteomes" id="UP001595748">
    <property type="component" value="Unassembled WGS sequence"/>
</dbReference>
<reference evidence="2" key="1">
    <citation type="journal article" date="2019" name="Int. J. Syst. Evol. Microbiol.">
        <title>The Global Catalogue of Microorganisms (GCM) 10K type strain sequencing project: providing services to taxonomists for standard genome sequencing and annotation.</title>
        <authorList>
            <consortium name="The Broad Institute Genomics Platform"/>
            <consortium name="The Broad Institute Genome Sequencing Center for Infectious Disease"/>
            <person name="Wu L."/>
            <person name="Ma J."/>
        </authorList>
    </citation>
    <scope>NUCLEOTIDE SEQUENCE [LARGE SCALE GENOMIC DNA]</scope>
    <source>
        <strain evidence="2">CCTCC AB 2013263</strain>
    </source>
</reference>